<dbReference type="EMBL" id="CAKOFQ010006713">
    <property type="protein sequence ID" value="CAH1964073.1"/>
    <property type="molecule type" value="Genomic_DNA"/>
</dbReference>
<dbReference type="PANTHER" id="PTHR34927">
    <property type="entry name" value="IQ DOMAIN-CONTAINING PROTEIN K"/>
    <property type="match status" value="1"/>
</dbReference>
<dbReference type="PANTHER" id="PTHR34927:SF1">
    <property type="entry name" value="IQ DOMAIN-CONTAINING PROTEIN K"/>
    <property type="match status" value="1"/>
</dbReference>
<protein>
    <submittedName>
        <fullName evidence="1">Uncharacterized protein</fullName>
    </submittedName>
</protein>
<sequence>MDGSVQESVATRTSHSIHKHNGTEITEADKIIWGEICCNYEKNVAKIEEYLKSKSCVSEIEPNPAVGFLTNHHVQPVLKTGLYEMLFKVADNDSYYVLKTAFDGIDFLSEYLYNMNPKYPERRLKWTNIFDMNWVKESLAEHPRPFFPFQRIWSRETAAKKIQAFMRAYWDRKKPDIQEVRLFWKVYTTRQKGLNVVVILCSTNFQDIDGKAP</sequence>
<evidence type="ECO:0000313" key="1">
    <source>
        <dbReference type="EMBL" id="CAH1964073.1"/>
    </source>
</evidence>
<accession>A0A9P0NYH5</accession>
<proteinExistence type="predicted"/>
<keyword evidence="2" id="KW-1185">Reference proteome</keyword>
<evidence type="ECO:0000313" key="2">
    <source>
        <dbReference type="Proteomes" id="UP001152888"/>
    </source>
</evidence>
<dbReference type="AlphaFoldDB" id="A0A9P0NYH5"/>
<dbReference type="InterPro" id="IPR043408">
    <property type="entry name" value="IQCK"/>
</dbReference>
<organism evidence="1 2">
    <name type="scientific">Acanthoscelides obtectus</name>
    <name type="common">Bean weevil</name>
    <name type="synonym">Bruchus obtectus</name>
    <dbReference type="NCBI Taxonomy" id="200917"/>
    <lineage>
        <taxon>Eukaryota</taxon>
        <taxon>Metazoa</taxon>
        <taxon>Ecdysozoa</taxon>
        <taxon>Arthropoda</taxon>
        <taxon>Hexapoda</taxon>
        <taxon>Insecta</taxon>
        <taxon>Pterygota</taxon>
        <taxon>Neoptera</taxon>
        <taxon>Endopterygota</taxon>
        <taxon>Coleoptera</taxon>
        <taxon>Polyphaga</taxon>
        <taxon>Cucujiformia</taxon>
        <taxon>Chrysomeloidea</taxon>
        <taxon>Chrysomelidae</taxon>
        <taxon>Bruchinae</taxon>
        <taxon>Bruchini</taxon>
        <taxon>Acanthoscelides</taxon>
    </lineage>
</organism>
<comment type="caution">
    <text evidence="1">The sequence shown here is derived from an EMBL/GenBank/DDBJ whole genome shotgun (WGS) entry which is preliminary data.</text>
</comment>
<dbReference type="Proteomes" id="UP001152888">
    <property type="component" value="Unassembled WGS sequence"/>
</dbReference>
<gene>
    <name evidence="1" type="ORF">ACAOBT_LOCUS5577</name>
</gene>
<dbReference type="OrthoDB" id="2155538at2759"/>
<reference evidence="1" key="1">
    <citation type="submission" date="2022-03" db="EMBL/GenBank/DDBJ databases">
        <authorList>
            <person name="Sayadi A."/>
        </authorList>
    </citation>
    <scope>NUCLEOTIDE SEQUENCE</scope>
</reference>
<name>A0A9P0NYH5_ACAOB</name>